<dbReference type="Proteomes" id="UP000322214">
    <property type="component" value="Chromosome"/>
</dbReference>
<dbReference type="AlphaFoldDB" id="A0A5B9PC79"/>
<dbReference type="InterPro" id="IPR036291">
    <property type="entry name" value="NAD(P)-bd_dom_sf"/>
</dbReference>
<gene>
    <name evidence="4" type="primary">actIII</name>
    <name evidence="4" type="ORF">MFFC18_25430</name>
</gene>
<dbReference type="PANTHER" id="PTHR24320">
    <property type="entry name" value="RETINOL DEHYDROGENASE"/>
    <property type="match status" value="1"/>
</dbReference>
<dbReference type="PRINTS" id="PR00081">
    <property type="entry name" value="GDHRDH"/>
</dbReference>
<dbReference type="PANTHER" id="PTHR24320:SF148">
    <property type="entry name" value="NAD(P)-BINDING ROSSMANN-FOLD SUPERFAMILY PROTEIN"/>
    <property type="match status" value="1"/>
</dbReference>
<evidence type="ECO:0000313" key="5">
    <source>
        <dbReference type="Proteomes" id="UP000322214"/>
    </source>
</evidence>
<accession>A0A5B9PC79</accession>
<evidence type="ECO:0000313" key="4">
    <source>
        <dbReference type="EMBL" id="QEG22660.1"/>
    </source>
</evidence>
<dbReference type="PROSITE" id="PS00061">
    <property type="entry name" value="ADH_SHORT"/>
    <property type="match status" value="1"/>
</dbReference>
<reference evidence="4 5" key="1">
    <citation type="submission" date="2019-08" db="EMBL/GenBank/DDBJ databases">
        <title>Deep-cultivation of Planctomycetes and their phenomic and genomic characterization uncovers novel biology.</title>
        <authorList>
            <person name="Wiegand S."/>
            <person name="Jogler M."/>
            <person name="Boedeker C."/>
            <person name="Pinto D."/>
            <person name="Vollmers J."/>
            <person name="Rivas-Marin E."/>
            <person name="Kohn T."/>
            <person name="Peeters S.H."/>
            <person name="Heuer A."/>
            <person name="Rast P."/>
            <person name="Oberbeckmann S."/>
            <person name="Bunk B."/>
            <person name="Jeske O."/>
            <person name="Meyerdierks A."/>
            <person name="Storesund J.E."/>
            <person name="Kallscheuer N."/>
            <person name="Luecker S."/>
            <person name="Lage O.M."/>
            <person name="Pohl T."/>
            <person name="Merkel B.J."/>
            <person name="Hornburger P."/>
            <person name="Mueller R.-W."/>
            <person name="Bruemmer F."/>
            <person name="Labrenz M."/>
            <person name="Spormann A.M."/>
            <person name="Op den Camp H."/>
            <person name="Overmann J."/>
            <person name="Amann R."/>
            <person name="Jetten M.S.M."/>
            <person name="Mascher T."/>
            <person name="Medema M.H."/>
            <person name="Devos D.P."/>
            <person name="Kaster A.-K."/>
            <person name="Ovreas L."/>
            <person name="Rohde M."/>
            <person name="Galperin M.Y."/>
            <person name="Jogler C."/>
        </authorList>
    </citation>
    <scope>NUCLEOTIDE SEQUENCE [LARGE SCALE GENOMIC DNA]</scope>
    <source>
        <strain evidence="4 5">FC18</strain>
    </source>
</reference>
<evidence type="ECO:0000256" key="1">
    <source>
        <dbReference type="ARBA" id="ARBA00006484"/>
    </source>
</evidence>
<evidence type="ECO:0000256" key="3">
    <source>
        <dbReference type="RuleBase" id="RU000363"/>
    </source>
</evidence>
<dbReference type="GO" id="GO:0016491">
    <property type="term" value="F:oxidoreductase activity"/>
    <property type="evidence" value="ECO:0007669"/>
    <property type="project" value="UniProtKB-KW"/>
</dbReference>
<organism evidence="4 5">
    <name type="scientific">Mariniblastus fucicola</name>
    <dbReference type="NCBI Taxonomy" id="980251"/>
    <lineage>
        <taxon>Bacteria</taxon>
        <taxon>Pseudomonadati</taxon>
        <taxon>Planctomycetota</taxon>
        <taxon>Planctomycetia</taxon>
        <taxon>Pirellulales</taxon>
        <taxon>Pirellulaceae</taxon>
        <taxon>Mariniblastus</taxon>
    </lineage>
</organism>
<dbReference type="KEGG" id="mff:MFFC18_25430"/>
<dbReference type="Gene3D" id="3.40.50.720">
    <property type="entry name" value="NAD(P)-binding Rossmann-like Domain"/>
    <property type="match status" value="1"/>
</dbReference>
<keyword evidence="5" id="KW-1185">Reference proteome</keyword>
<dbReference type="InterPro" id="IPR002347">
    <property type="entry name" value="SDR_fam"/>
</dbReference>
<dbReference type="InterPro" id="IPR020904">
    <property type="entry name" value="Sc_DH/Rdtase_CS"/>
</dbReference>
<dbReference type="SUPFAM" id="SSF51735">
    <property type="entry name" value="NAD(P)-binding Rossmann-fold domains"/>
    <property type="match status" value="1"/>
</dbReference>
<dbReference type="EMBL" id="CP042912">
    <property type="protein sequence ID" value="QEG22660.1"/>
    <property type="molecule type" value="Genomic_DNA"/>
</dbReference>
<proteinExistence type="inferred from homology"/>
<dbReference type="Pfam" id="PF00106">
    <property type="entry name" value="adh_short"/>
    <property type="match status" value="1"/>
</dbReference>
<evidence type="ECO:0000256" key="2">
    <source>
        <dbReference type="ARBA" id="ARBA00023002"/>
    </source>
</evidence>
<keyword evidence="2 4" id="KW-0560">Oxidoreductase</keyword>
<dbReference type="STRING" id="980251.GCA_001642875_02172"/>
<dbReference type="RefSeq" id="WP_238381269.1">
    <property type="nucleotide sequence ID" value="NZ_LWSI01000021.1"/>
</dbReference>
<name>A0A5B9PC79_9BACT</name>
<dbReference type="EC" id="1.3.1.-" evidence="4"/>
<protein>
    <submittedName>
        <fullName evidence="4">Ketoacyl reductase</fullName>
        <ecNumber evidence="4">1.3.1.-</ecNumber>
    </submittedName>
</protein>
<sequence length="295" mass="31777">MSKRILITGATSGIGLETARMLLSRGHEVLLHGRSASKLASAKQSLNIQLTGTELKTYAADLSRLSEVESLAAAVSEQHGVIDILINNAGVFTVSSPVTEDGLDVRFMVNTIAPWLLTQRLLPTLNRNGRVINLSSAAQAPVDLGALAGTPRLDDSQAYAQSKLALTMWSRHLALELGNDGPAIIAVNPGSFLGSKMVKEAYGADGKDLAIGARILTRAALGEEFANATGMYFDNDSERFAPPIWMALMPANARKSSRRLNQYCRQLLTTRRPVSLNKVRSSRTVAHMRAAPIPF</sequence>
<dbReference type="PRINTS" id="PR00080">
    <property type="entry name" value="SDRFAMILY"/>
</dbReference>
<comment type="similarity">
    <text evidence="1 3">Belongs to the short-chain dehydrogenases/reductases (SDR) family.</text>
</comment>